<organism evidence="3 4">
    <name type="scientific">Corynebacterium timonense</name>
    <dbReference type="NCBI Taxonomy" id="441500"/>
    <lineage>
        <taxon>Bacteria</taxon>
        <taxon>Bacillati</taxon>
        <taxon>Actinomycetota</taxon>
        <taxon>Actinomycetes</taxon>
        <taxon>Mycobacteriales</taxon>
        <taxon>Corynebacteriaceae</taxon>
        <taxon>Corynebacterium</taxon>
    </lineage>
</organism>
<evidence type="ECO:0000259" key="2">
    <source>
        <dbReference type="Pfam" id="PF13649"/>
    </source>
</evidence>
<keyword evidence="3" id="KW-0489">Methyltransferase</keyword>
<accession>A0A1H1U5S4</accession>
<dbReference type="Gene3D" id="3.40.50.150">
    <property type="entry name" value="Vaccinia Virus protein VP39"/>
    <property type="match status" value="1"/>
</dbReference>
<keyword evidence="4" id="KW-1185">Reference proteome</keyword>
<dbReference type="AlphaFoldDB" id="A0A1H1U5S4"/>
<dbReference type="InterPro" id="IPR029063">
    <property type="entry name" value="SAM-dependent_MTases_sf"/>
</dbReference>
<feature type="domain" description="Methyltransferase" evidence="2">
    <location>
        <begin position="46"/>
        <end position="139"/>
    </location>
</feature>
<dbReference type="EMBL" id="LT629765">
    <property type="protein sequence ID" value="SDS67703.1"/>
    <property type="molecule type" value="Genomic_DNA"/>
</dbReference>
<sequence length="254" mass="28229">MTTADPSTGSYGDELIDVYDLMYAGRSDVHLLPDFCRQLDPAAARVLEYGIGTGRLALPMARSGYEVAGIDSSVAMLDVLSSRIQGLPVTGVHGDFRSTVISEQFDIVLILTNTLFMLPALDEQRRVITQAANNLTQTGKLVIETYDPQVYLERQSPFSVTVPLAPSMLLTDTVITDRRECRVTQIHAVSRPDRIDTITEESHWLTPRELDLVAESAGLQLTHRYADFDRSPVTEHSRNFVSVYTLRTERDGAP</sequence>
<dbReference type="Pfam" id="PF13649">
    <property type="entry name" value="Methyltransf_25"/>
    <property type="match status" value="1"/>
</dbReference>
<dbReference type="InterPro" id="IPR041698">
    <property type="entry name" value="Methyltransf_25"/>
</dbReference>
<keyword evidence="1 3" id="KW-0808">Transferase</keyword>
<dbReference type="CDD" id="cd02440">
    <property type="entry name" value="AdoMet_MTases"/>
    <property type="match status" value="1"/>
</dbReference>
<dbReference type="GO" id="GO:0008168">
    <property type="term" value="F:methyltransferase activity"/>
    <property type="evidence" value="ECO:0007669"/>
    <property type="project" value="UniProtKB-KW"/>
</dbReference>
<evidence type="ECO:0000256" key="1">
    <source>
        <dbReference type="ARBA" id="ARBA00022679"/>
    </source>
</evidence>
<protein>
    <submittedName>
        <fullName evidence="3">Methyltransferase domain-containing protein</fullName>
    </submittedName>
</protein>
<proteinExistence type="predicted"/>
<dbReference type="SUPFAM" id="SSF53335">
    <property type="entry name" value="S-adenosyl-L-methionine-dependent methyltransferases"/>
    <property type="match status" value="1"/>
</dbReference>
<dbReference type="Proteomes" id="UP000182237">
    <property type="component" value="Chromosome I"/>
</dbReference>
<name>A0A1H1U5S4_9CORY</name>
<dbReference type="OrthoDB" id="7062303at2"/>
<gene>
    <name evidence="3" type="ORF">SAMN04488539_2151</name>
</gene>
<evidence type="ECO:0000313" key="4">
    <source>
        <dbReference type="Proteomes" id="UP000182237"/>
    </source>
</evidence>
<dbReference type="GO" id="GO:0032259">
    <property type="term" value="P:methylation"/>
    <property type="evidence" value="ECO:0007669"/>
    <property type="project" value="UniProtKB-KW"/>
</dbReference>
<evidence type="ECO:0000313" key="3">
    <source>
        <dbReference type="EMBL" id="SDS67703.1"/>
    </source>
</evidence>
<dbReference type="STRING" id="1203190.GCA_000312345_00779"/>
<dbReference type="eggNOG" id="COG2226">
    <property type="taxonomic scope" value="Bacteria"/>
</dbReference>
<dbReference type="PANTHER" id="PTHR43861">
    <property type="entry name" value="TRANS-ACONITATE 2-METHYLTRANSFERASE-RELATED"/>
    <property type="match status" value="1"/>
</dbReference>
<reference evidence="3 4" key="1">
    <citation type="submission" date="2016-10" db="EMBL/GenBank/DDBJ databases">
        <authorList>
            <person name="de Groot N.N."/>
        </authorList>
    </citation>
    <scope>NUCLEOTIDE SEQUENCE [LARGE SCALE GENOMIC DNA]</scope>
    <source>
        <strain evidence="3 4">DSM 45434</strain>
    </source>
</reference>
<dbReference type="RefSeq" id="WP_019193627.1">
    <property type="nucleotide sequence ID" value="NZ_LT629765.1"/>
</dbReference>